<gene>
    <name evidence="5" type="ORF">BJ998_004715</name>
</gene>
<dbReference type="GO" id="GO:0003677">
    <property type="term" value="F:DNA binding"/>
    <property type="evidence" value="ECO:0007669"/>
    <property type="project" value="UniProtKB-KW"/>
</dbReference>
<evidence type="ECO:0000259" key="4">
    <source>
        <dbReference type="PROSITE" id="PS50949"/>
    </source>
</evidence>
<dbReference type="PANTHER" id="PTHR38445">
    <property type="entry name" value="HTH-TYPE TRANSCRIPTIONAL REPRESSOR YTRA"/>
    <property type="match status" value="1"/>
</dbReference>
<dbReference type="PROSITE" id="PS50949">
    <property type="entry name" value="HTH_GNTR"/>
    <property type="match status" value="1"/>
</dbReference>
<evidence type="ECO:0000256" key="1">
    <source>
        <dbReference type="ARBA" id="ARBA00023015"/>
    </source>
</evidence>
<protein>
    <submittedName>
        <fullName evidence="5">GntR family transcriptional regulator</fullName>
    </submittedName>
</protein>
<comment type="caution">
    <text evidence="5">The sequence shown here is derived from an EMBL/GenBank/DDBJ whole genome shotgun (WGS) entry which is preliminary data.</text>
</comment>
<keyword evidence="2" id="KW-0238">DNA-binding</keyword>
<dbReference type="Proteomes" id="UP000585638">
    <property type="component" value="Unassembled WGS sequence"/>
</dbReference>
<keyword evidence="1" id="KW-0805">Transcription regulation</keyword>
<dbReference type="Pfam" id="PF00392">
    <property type="entry name" value="GntR"/>
    <property type="match status" value="1"/>
</dbReference>
<name>A0A7W9KJ51_9PSEU</name>
<evidence type="ECO:0000256" key="2">
    <source>
        <dbReference type="ARBA" id="ARBA00023125"/>
    </source>
</evidence>
<dbReference type="InterPro" id="IPR036388">
    <property type="entry name" value="WH-like_DNA-bd_sf"/>
</dbReference>
<sequence length="126" mass="13796">MVEFRVDRGSGLPAYLQIAQQVREALRLGWLAPGDRLPAVREVVATSGVNPNTVLKAYRELEFAGLVEARQGAGTFVKAGLGTGDRAALGQLYRELAEWLRRARLAGLEDEDVYALLRTALDGEKE</sequence>
<evidence type="ECO:0000313" key="6">
    <source>
        <dbReference type="Proteomes" id="UP000585638"/>
    </source>
</evidence>
<proteinExistence type="predicted"/>
<dbReference type="AlphaFoldDB" id="A0A7W9KJ51"/>
<evidence type="ECO:0000256" key="3">
    <source>
        <dbReference type="ARBA" id="ARBA00023163"/>
    </source>
</evidence>
<dbReference type="InterPro" id="IPR000524">
    <property type="entry name" value="Tscrpt_reg_HTH_GntR"/>
</dbReference>
<reference evidence="5 6" key="1">
    <citation type="submission" date="2020-08" db="EMBL/GenBank/DDBJ databases">
        <title>Sequencing the genomes of 1000 actinobacteria strains.</title>
        <authorList>
            <person name="Klenk H.-P."/>
        </authorList>
    </citation>
    <scope>NUCLEOTIDE SEQUENCE [LARGE SCALE GENOMIC DNA]</scope>
    <source>
        <strain evidence="5 6">DSM 43851</strain>
    </source>
</reference>
<dbReference type="RefSeq" id="WP_184864870.1">
    <property type="nucleotide sequence ID" value="NZ_BAAAWY010000018.1"/>
</dbReference>
<dbReference type="PANTHER" id="PTHR38445:SF7">
    <property type="entry name" value="GNTR-FAMILY TRANSCRIPTIONAL REGULATOR"/>
    <property type="match status" value="1"/>
</dbReference>
<feature type="domain" description="HTH gntR-type" evidence="4">
    <location>
        <begin position="12"/>
        <end position="80"/>
    </location>
</feature>
<dbReference type="GO" id="GO:0003700">
    <property type="term" value="F:DNA-binding transcription factor activity"/>
    <property type="evidence" value="ECO:0007669"/>
    <property type="project" value="InterPro"/>
</dbReference>
<dbReference type="Gene3D" id="1.10.10.10">
    <property type="entry name" value="Winged helix-like DNA-binding domain superfamily/Winged helix DNA-binding domain"/>
    <property type="match status" value="1"/>
</dbReference>
<dbReference type="CDD" id="cd07377">
    <property type="entry name" value="WHTH_GntR"/>
    <property type="match status" value="1"/>
</dbReference>
<organism evidence="5 6">
    <name type="scientific">Kutzneria kofuensis</name>
    <dbReference type="NCBI Taxonomy" id="103725"/>
    <lineage>
        <taxon>Bacteria</taxon>
        <taxon>Bacillati</taxon>
        <taxon>Actinomycetota</taxon>
        <taxon>Actinomycetes</taxon>
        <taxon>Pseudonocardiales</taxon>
        <taxon>Pseudonocardiaceae</taxon>
        <taxon>Kutzneria</taxon>
    </lineage>
</organism>
<evidence type="ECO:0000313" key="5">
    <source>
        <dbReference type="EMBL" id="MBB5893519.1"/>
    </source>
</evidence>
<dbReference type="EMBL" id="JACHIR010000001">
    <property type="protein sequence ID" value="MBB5893519.1"/>
    <property type="molecule type" value="Genomic_DNA"/>
</dbReference>
<dbReference type="SMART" id="SM00345">
    <property type="entry name" value="HTH_GNTR"/>
    <property type="match status" value="1"/>
</dbReference>
<keyword evidence="6" id="KW-1185">Reference proteome</keyword>
<accession>A0A7W9KJ51</accession>
<dbReference type="SUPFAM" id="SSF46785">
    <property type="entry name" value="Winged helix' DNA-binding domain"/>
    <property type="match status" value="1"/>
</dbReference>
<keyword evidence="3" id="KW-0804">Transcription</keyword>
<dbReference type="InterPro" id="IPR036390">
    <property type="entry name" value="WH_DNA-bd_sf"/>
</dbReference>